<dbReference type="EMBL" id="MFAR01000015">
    <property type="protein sequence ID" value="OGD85069.1"/>
    <property type="molecule type" value="Genomic_DNA"/>
</dbReference>
<gene>
    <name evidence="1" type="ORF">A2618_03325</name>
</gene>
<reference evidence="1 2" key="1">
    <citation type="journal article" date="2016" name="Nat. Commun.">
        <title>Thousands of microbial genomes shed light on interconnected biogeochemical processes in an aquifer system.</title>
        <authorList>
            <person name="Anantharaman K."/>
            <person name="Brown C.T."/>
            <person name="Hug L.A."/>
            <person name="Sharon I."/>
            <person name="Castelle C.J."/>
            <person name="Probst A.J."/>
            <person name="Thomas B.C."/>
            <person name="Singh A."/>
            <person name="Wilkins M.J."/>
            <person name="Karaoz U."/>
            <person name="Brodie E.L."/>
            <person name="Williams K.H."/>
            <person name="Hubbard S.S."/>
            <person name="Banfield J.F."/>
        </authorList>
    </citation>
    <scope>NUCLEOTIDE SEQUENCE [LARGE SCALE GENOMIC DNA]</scope>
</reference>
<comment type="caution">
    <text evidence="1">The sequence shown here is derived from an EMBL/GenBank/DDBJ whole genome shotgun (WGS) entry which is preliminary data.</text>
</comment>
<evidence type="ECO:0000313" key="1">
    <source>
        <dbReference type="EMBL" id="OGD85069.1"/>
    </source>
</evidence>
<dbReference type="AlphaFoldDB" id="A0A1F5FZN7"/>
<sequence>MIPETRIFPKIEPILPSQARFPIPQLITPLTDLARGVNLLPGIEFVQESLQEALNLLTLQDGVVQEDRGTGKMGSLLFGLLAGYADKFGLCTPEARLGSIKPETKIYPREHFRELKTRAEEWYKQGKRIGIFHGAFDFPHMSHTICPRHLYGFTDHIVAIIDPNWLVKLQKETSNESRPRVESMIWKMWQLAVLPTIDVVAEAPIEHDEEVDDFWPRLYDELHITRLATDSNHPLLSNYLERMHALNGVVISTPDNWVLRTFLMKSATERMKRLRELDMQNTVWEQIKEESMIYEKRVSSYWNS</sequence>
<accession>A0A1F5FZN7</accession>
<organism evidence="1 2">
    <name type="scientific">Candidatus Collierbacteria bacterium RIFOXYD1_FULL_46_26</name>
    <dbReference type="NCBI Taxonomy" id="1817732"/>
    <lineage>
        <taxon>Bacteria</taxon>
        <taxon>Candidatus Collieribacteriota</taxon>
    </lineage>
</organism>
<proteinExistence type="predicted"/>
<name>A0A1F5FZN7_9BACT</name>
<dbReference type="SUPFAM" id="SSF52374">
    <property type="entry name" value="Nucleotidylyl transferase"/>
    <property type="match status" value="1"/>
</dbReference>
<evidence type="ECO:0000313" key="2">
    <source>
        <dbReference type="Proteomes" id="UP000177921"/>
    </source>
</evidence>
<dbReference type="Proteomes" id="UP000177921">
    <property type="component" value="Unassembled WGS sequence"/>
</dbReference>
<protein>
    <submittedName>
        <fullName evidence="1">Uncharacterized protein</fullName>
    </submittedName>
</protein>